<dbReference type="AlphaFoldDB" id="A0AAW5MXE2"/>
<dbReference type="Proteomes" id="UP001206878">
    <property type="component" value="Unassembled WGS sequence"/>
</dbReference>
<comment type="caution">
    <text evidence="1">The sequence shown here is derived from an EMBL/GenBank/DDBJ whole genome shotgun (WGS) entry which is preliminary data.</text>
</comment>
<reference evidence="1" key="1">
    <citation type="submission" date="2022-07" db="EMBL/GenBank/DDBJ databases">
        <title>Diversity of ethanolamine utilization by human commensal Escherichia coli.</title>
        <authorList>
            <person name="Jubelin G."/>
        </authorList>
    </citation>
    <scope>NUCLEOTIDE SEQUENCE</scope>
    <source>
        <strain evidence="1">S1</strain>
    </source>
</reference>
<sequence>ELRHFLDRNQISFRWISPDTPEAAEDWGGPVPAADDSPAIRKIDGKTVIRPEPRRVAELLGLATEPAGAEYDTVIVGAGPAGLAA</sequence>
<evidence type="ECO:0000313" key="2">
    <source>
        <dbReference type="Proteomes" id="UP001206878"/>
    </source>
</evidence>
<protein>
    <recommendedName>
        <fullName evidence="3">FAD-binding protein</fullName>
    </recommendedName>
</protein>
<name>A0AAW5MXE2_9ESCH</name>
<evidence type="ECO:0008006" key="3">
    <source>
        <dbReference type="Google" id="ProtNLM"/>
    </source>
</evidence>
<accession>A0AAW5MXE2</accession>
<feature type="non-terminal residue" evidence="1">
    <location>
        <position position="1"/>
    </location>
</feature>
<gene>
    <name evidence="1" type="ORF">NVV43_27625</name>
</gene>
<proteinExistence type="predicted"/>
<evidence type="ECO:0000313" key="1">
    <source>
        <dbReference type="EMBL" id="MCR6679240.1"/>
    </source>
</evidence>
<organism evidence="1 2">
    <name type="scientific">Escherichia marmotae</name>
    <dbReference type="NCBI Taxonomy" id="1499973"/>
    <lineage>
        <taxon>Bacteria</taxon>
        <taxon>Pseudomonadati</taxon>
        <taxon>Pseudomonadota</taxon>
        <taxon>Gammaproteobacteria</taxon>
        <taxon>Enterobacterales</taxon>
        <taxon>Enterobacteriaceae</taxon>
        <taxon>Escherichia</taxon>
    </lineage>
</organism>
<dbReference type="EMBL" id="JANPXH010001001">
    <property type="protein sequence ID" value="MCR6679240.1"/>
    <property type="molecule type" value="Genomic_DNA"/>
</dbReference>
<feature type="non-terminal residue" evidence="1">
    <location>
        <position position="85"/>
    </location>
</feature>